<name>D5AQX2_RHOCB</name>
<evidence type="ECO:0000313" key="1">
    <source>
        <dbReference type="EMBL" id="ADE84778.1"/>
    </source>
</evidence>
<reference key="1">
    <citation type="submission" date="2008-12" db="EMBL/GenBank/DDBJ databases">
        <title>Complete genome sequence of Rhodobacter capsulatus SB1003.</title>
        <authorList>
            <person name="Strnad H."/>
            <person name="Lapidus A."/>
            <person name="Vlcek C."/>
            <person name="Ulbrich P."/>
            <person name="Paces J."/>
            <person name="Maltsev N."/>
            <person name="Kumar V."/>
            <person name="Kogan Y."/>
            <person name="Milgram A."/>
            <person name="Rebrekov D."/>
            <person name="Mazur M."/>
            <person name="Cox R."/>
            <person name="Kyrpides N."/>
            <person name="Kolar M."/>
            <person name="Sachova J."/>
            <person name="Ridl J."/>
            <person name="Ivanova N."/>
            <person name="Kapatral V."/>
            <person name="Los T."/>
            <person name="Lykidis A."/>
            <person name="Mikhailova N."/>
            <person name="Reznik G."/>
            <person name="Vasieva O."/>
            <person name="Fonstein M."/>
            <person name="Paces V."/>
            <person name="Haselkorn R."/>
        </authorList>
    </citation>
    <scope>NUCLEOTIDE SEQUENCE</scope>
    <source>
        <strain>SB1003</strain>
    </source>
</reference>
<protein>
    <recommendedName>
        <fullName evidence="3">Transcriptional regulator</fullName>
    </recommendedName>
</protein>
<dbReference type="KEGG" id="rcp:RCAP_rcc01015"/>
<sequence>MTELTISPINDPRPFSDVLRTWLDARQITAYAAAPILGTTQQSIGRWLSGQPCAHERAYRALLSIS</sequence>
<dbReference type="OrthoDB" id="7871555at2"/>
<dbReference type="GO" id="GO:0003677">
    <property type="term" value="F:DNA binding"/>
    <property type="evidence" value="ECO:0007669"/>
    <property type="project" value="InterPro"/>
</dbReference>
<dbReference type="eggNOG" id="ENOG502ZM6M">
    <property type="taxonomic scope" value="Bacteria"/>
</dbReference>
<dbReference type="HOGENOM" id="CLU_2828358_0_0_5"/>
<dbReference type="EMBL" id="CP001312">
    <property type="protein sequence ID" value="ADE84778.1"/>
    <property type="molecule type" value="Genomic_DNA"/>
</dbReference>
<keyword evidence="2" id="KW-1185">Reference proteome</keyword>
<proteinExistence type="predicted"/>
<dbReference type="SUPFAM" id="SSF47413">
    <property type="entry name" value="lambda repressor-like DNA-binding domains"/>
    <property type="match status" value="1"/>
</dbReference>
<evidence type="ECO:0000313" key="2">
    <source>
        <dbReference type="Proteomes" id="UP000002361"/>
    </source>
</evidence>
<organism evidence="1 2">
    <name type="scientific">Rhodobacter capsulatus (strain ATCC BAA-309 / NBRC 16581 / SB1003)</name>
    <dbReference type="NCBI Taxonomy" id="272942"/>
    <lineage>
        <taxon>Bacteria</taxon>
        <taxon>Pseudomonadati</taxon>
        <taxon>Pseudomonadota</taxon>
        <taxon>Alphaproteobacteria</taxon>
        <taxon>Rhodobacterales</taxon>
        <taxon>Rhodobacter group</taxon>
        <taxon>Rhodobacter</taxon>
    </lineage>
</organism>
<reference evidence="1 2" key="2">
    <citation type="journal article" date="2010" name="J. Bacteriol.">
        <title>Complete genome sequence of the photosynthetic purple nonsulfur bacterium Rhodobacter capsulatus SB 1003.</title>
        <authorList>
            <person name="Strnad H."/>
            <person name="Lapidus A."/>
            <person name="Paces J."/>
            <person name="Ulbrich P."/>
            <person name="Vlcek C."/>
            <person name="Paces V."/>
            <person name="Haselkorn R."/>
        </authorList>
    </citation>
    <scope>NUCLEOTIDE SEQUENCE [LARGE SCALE GENOMIC DNA]</scope>
    <source>
        <strain evidence="2">ATCC BAA-309 / NBRC 16581 / SB1003</strain>
    </source>
</reference>
<dbReference type="InterPro" id="IPR010982">
    <property type="entry name" value="Lambda_DNA-bd_dom_sf"/>
</dbReference>
<gene>
    <name evidence="1" type="ordered locus">RCAP_rcc01015</name>
</gene>
<evidence type="ECO:0008006" key="3">
    <source>
        <dbReference type="Google" id="ProtNLM"/>
    </source>
</evidence>
<dbReference type="AlphaFoldDB" id="D5AQX2"/>
<dbReference type="STRING" id="272942.RCAP_rcc01015"/>
<dbReference type="Proteomes" id="UP000002361">
    <property type="component" value="Chromosome"/>
</dbReference>
<accession>D5AQX2</accession>